<proteinExistence type="predicted"/>
<evidence type="ECO:0000256" key="2">
    <source>
        <dbReference type="SAM" id="MobiDB-lite"/>
    </source>
</evidence>
<dbReference type="EMBL" id="PIQA01000011">
    <property type="protein sequence ID" value="RUO62796.1"/>
    <property type="molecule type" value="Genomic_DNA"/>
</dbReference>
<gene>
    <name evidence="3" type="ORF">CWI73_10030</name>
</gene>
<sequence>MASIYSCNVGGNKFFTLIFRNLTMQRKENRGRKKESFEKWLNRPSDNGNTHKDEIVRAHCIQQLPKSVREAASQLTTPELYKRALHSVPMGEAKFLDELKVKFRHSRPKKQRMFGELVNYIPTQVKIPKSVVKAMDQYISRKENINNRSELFVKAFQNLQKLDKDLKFYYKEWEADVERNFKTRVEKEIDKKERKISKLMDDNESLKSELASHKKVIQRCESLMLVELEGLYSRLDSYEELFDRHSIDYAELRKPGPKLSRRAHAEMKHLKSRIRELRIEGKKAEPEEASSSGLVDRADSSKTRLKPRKSQTIPKDLREAMRDTDKAKPDCNPQAKGEGVMTNSETQGKTDK</sequence>
<evidence type="ECO:0000313" key="4">
    <source>
        <dbReference type="Proteomes" id="UP000288361"/>
    </source>
</evidence>
<feature type="compositionally biased region" description="Polar residues" evidence="2">
    <location>
        <begin position="341"/>
        <end position="352"/>
    </location>
</feature>
<dbReference type="RefSeq" id="WP_126752658.1">
    <property type="nucleotide sequence ID" value="NZ_JBHUMT010000004.1"/>
</dbReference>
<feature type="region of interest" description="Disordered" evidence="2">
    <location>
        <begin position="28"/>
        <end position="51"/>
    </location>
</feature>
<dbReference type="Proteomes" id="UP000288361">
    <property type="component" value="Unassembled WGS sequence"/>
</dbReference>
<feature type="compositionally biased region" description="Basic and acidic residues" evidence="2">
    <location>
        <begin position="315"/>
        <end position="329"/>
    </location>
</feature>
<evidence type="ECO:0000256" key="1">
    <source>
        <dbReference type="SAM" id="Coils"/>
    </source>
</evidence>
<keyword evidence="1" id="KW-0175">Coiled coil</keyword>
<evidence type="ECO:0000313" key="3">
    <source>
        <dbReference type="EMBL" id="RUO62796.1"/>
    </source>
</evidence>
<reference evidence="3 4" key="1">
    <citation type="journal article" date="2011" name="Front. Microbiol.">
        <title>Genomic signatures of strain selection and enhancement in Bacillus atrophaeus var. globigii, a historical biowarfare simulant.</title>
        <authorList>
            <person name="Gibbons H.S."/>
            <person name="Broomall S.M."/>
            <person name="McNew L.A."/>
            <person name="Daligault H."/>
            <person name="Chapman C."/>
            <person name="Bruce D."/>
            <person name="Karavis M."/>
            <person name="Krepps M."/>
            <person name="McGregor P.A."/>
            <person name="Hong C."/>
            <person name="Park K.H."/>
            <person name="Akmal A."/>
            <person name="Feldman A."/>
            <person name="Lin J.S."/>
            <person name="Chang W.E."/>
            <person name="Higgs B.W."/>
            <person name="Demirev P."/>
            <person name="Lindquist J."/>
            <person name="Liem A."/>
            <person name="Fochler E."/>
            <person name="Read T.D."/>
            <person name="Tapia R."/>
            <person name="Johnson S."/>
            <person name="Bishop-Lilly K.A."/>
            <person name="Detter C."/>
            <person name="Han C."/>
            <person name="Sozhamannan S."/>
            <person name="Rosenzweig C.N."/>
            <person name="Skowronski E.W."/>
        </authorList>
    </citation>
    <scope>NUCLEOTIDE SEQUENCE [LARGE SCALE GENOMIC DNA]</scope>
    <source>
        <strain evidence="3 4">TPS4-2</strain>
    </source>
</reference>
<accession>A0A432YPB9</accession>
<organism evidence="3 4">
    <name type="scientific">Idiomarina piscisalsi</name>
    <dbReference type="NCBI Taxonomy" id="1096243"/>
    <lineage>
        <taxon>Bacteria</taxon>
        <taxon>Pseudomonadati</taxon>
        <taxon>Pseudomonadota</taxon>
        <taxon>Gammaproteobacteria</taxon>
        <taxon>Alteromonadales</taxon>
        <taxon>Idiomarinaceae</taxon>
        <taxon>Idiomarina</taxon>
    </lineage>
</organism>
<comment type="caution">
    <text evidence="3">The sequence shown here is derived from an EMBL/GenBank/DDBJ whole genome shotgun (WGS) entry which is preliminary data.</text>
</comment>
<name>A0A432YPB9_9GAMM</name>
<feature type="region of interest" description="Disordered" evidence="2">
    <location>
        <begin position="278"/>
        <end position="352"/>
    </location>
</feature>
<feature type="coiled-coil region" evidence="1">
    <location>
        <begin position="182"/>
        <end position="223"/>
    </location>
</feature>
<dbReference type="AlphaFoldDB" id="A0A432YPB9"/>
<protein>
    <submittedName>
        <fullName evidence="3">Uncharacterized protein</fullName>
    </submittedName>
</protein>